<proteinExistence type="predicted"/>
<protein>
    <submittedName>
        <fullName evidence="2">Uncharacterized protein</fullName>
    </submittedName>
</protein>
<reference evidence="2 3" key="1">
    <citation type="journal article" date="2018" name="Nat. Genet.">
        <title>The Rosa genome provides new insights in the design of modern roses.</title>
        <authorList>
            <person name="Bendahmane M."/>
        </authorList>
    </citation>
    <scope>NUCLEOTIDE SEQUENCE [LARGE SCALE GENOMIC DNA]</scope>
    <source>
        <strain evidence="3">cv. Old Blush</strain>
    </source>
</reference>
<dbReference type="AlphaFoldDB" id="A0A2P6Q2B6"/>
<dbReference type="Proteomes" id="UP000238479">
    <property type="component" value="Chromosome 5"/>
</dbReference>
<evidence type="ECO:0000256" key="1">
    <source>
        <dbReference type="SAM" id="MobiDB-lite"/>
    </source>
</evidence>
<feature type="compositionally biased region" description="Basic and acidic residues" evidence="1">
    <location>
        <begin position="18"/>
        <end position="32"/>
    </location>
</feature>
<dbReference type="EMBL" id="PDCK01000043">
    <property type="protein sequence ID" value="PRQ28333.1"/>
    <property type="molecule type" value="Genomic_DNA"/>
</dbReference>
<feature type="region of interest" description="Disordered" evidence="1">
    <location>
        <begin position="1"/>
        <end position="32"/>
    </location>
</feature>
<feature type="compositionally biased region" description="Polar residues" evidence="1">
    <location>
        <begin position="1"/>
        <end position="15"/>
    </location>
</feature>
<evidence type="ECO:0000313" key="3">
    <source>
        <dbReference type="Proteomes" id="UP000238479"/>
    </source>
</evidence>
<organism evidence="2 3">
    <name type="scientific">Rosa chinensis</name>
    <name type="common">China rose</name>
    <dbReference type="NCBI Taxonomy" id="74649"/>
    <lineage>
        <taxon>Eukaryota</taxon>
        <taxon>Viridiplantae</taxon>
        <taxon>Streptophyta</taxon>
        <taxon>Embryophyta</taxon>
        <taxon>Tracheophyta</taxon>
        <taxon>Spermatophyta</taxon>
        <taxon>Magnoliopsida</taxon>
        <taxon>eudicotyledons</taxon>
        <taxon>Gunneridae</taxon>
        <taxon>Pentapetalae</taxon>
        <taxon>rosids</taxon>
        <taxon>fabids</taxon>
        <taxon>Rosales</taxon>
        <taxon>Rosaceae</taxon>
        <taxon>Rosoideae</taxon>
        <taxon>Rosoideae incertae sedis</taxon>
        <taxon>Rosa</taxon>
    </lineage>
</organism>
<accession>A0A2P6Q2B6</accession>
<evidence type="ECO:0000313" key="2">
    <source>
        <dbReference type="EMBL" id="PRQ28333.1"/>
    </source>
</evidence>
<name>A0A2P6Q2B6_ROSCH</name>
<keyword evidence="3" id="KW-1185">Reference proteome</keyword>
<dbReference type="Gramene" id="PRQ28333">
    <property type="protein sequence ID" value="PRQ28333"/>
    <property type="gene ID" value="RchiOBHm_Chr5g0001951"/>
</dbReference>
<gene>
    <name evidence="2" type="ORF">RchiOBHm_Chr5g0001951</name>
</gene>
<sequence length="63" mass="7354">MTSRTGMPTSSSLNSRGVYERNGRARRAKELVANKNNMRYRLQSYNQGSLKWKLGTFYHSLFH</sequence>
<comment type="caution">
    <text evidence="2">The sequence shown here is derived from an EMBL/GenBank/DDBJ whole genome shotgun (WGS) entry which is preliminary data.</text>
</comment>